<gene>
    <name evidence="2" type="ORF">PAM7066_03522</name>
</gene>
<reference evidence="2 3" key="1">
    <citation type="submission" date="2017-03" db="EMBL/GenBank/DDBJ databases">
        <authorList>
            <person name="Afonso C.L."/>
            <person name="Miller P.J."/>
            <person name="Scott M.A."/>
            <person name="Spackman E."/>
            <person name="Goraichik I."/>
            <person name="Dimitrov K.M."/>
            <person name="Suarez D.L."/>
            <person name="Swayne D.E."/>
        </authorList>
    </citation>
    <scope>NUCLEOTIDE SEQUENCE [LARGE SCALE GENOMIC DNA]</scope>
    <source>
        <strain evidence="2 3">CECT 7066</strain>
    </source>
</reference>
<evidence type="ECO:0000256" key="1">
    <source>
        <dbReference type="SAM" id="SignalP"/>
    </source>
</evidence>
<protein>
    <submittedName>
        <fullName evidence="2">Uncharacterized protein</fullName>
    </submittedName>
</protein>
<dbReference type="RefSeq" id="WP_085855477.1">
    <property type="nucleotide sequence ID" value="NZ_FOPF01000017.1"/>
</dbReference>
<dbReference type="EMBL" id="FWFV01000016">
    <property type="protein sequence ID" value="SLN69541.1"/>
    <property type="molecule type" value="Genomic_DNA"/>
</dbReference>
<sequence length="137" mass="14823">MRRSAIIALSFCALAVPASAQVMDSYYATIAEADRHNSSGARLSSPGAVLQQDRANFHRFGTRQAGDQSDMFFANRELRAQIPALYARGQRDDWTDGVLSGAFGPGEAYLLVFVCGPRSQPTHINVEPADGDSERGC</sequence>
<feature type="signal peptide" evidence="1">
    <location>
        <begin position="1"/>
        <end position="20"/>
    </location>
</feature>
<dbReference type="Proteomes" id="UP000193870">
    <property type="component" value="Unassembled WGS sequence"/>
</dbReference>
<proteinExistence type="predicted"/>
<feature type="chain" id="PRO_5010989063" evidence="1">
    <location>
        <begin position="21"/>
        <end position="137"/>
    </location>
</feature>
<name>A0A1Y5TQB7_9RHOB</name>
<evidence type="ECO:0000313" key="3">
    <source>
        <dbReference type="Proteomes" id="UP000193870"/>
    </source>
</evidence>
<dbReference type="AlphaFoldDB" id="A0A1Y5TQB7"/>
<keyword evidence="3" id="KW-1185">Reference proteome</keyword>
<evidence type="ECO:0000313" key="2">
    <source>
        <dbReference type="EMBL" id="SLN69541.1"/>
    </source>
</evidence>
<accession>A0A1Y5TQB7</accession>
<dbReference type="OrthoDB" id="8453064at2"/>
<organism evidence="2 3">
    <name type="scientific">Palleronia marisminoris</name>
    <dbReference type="NCBI Taxonomy" id="315423"/>
    <lineage>
        <taxon>Bacteria</taxon>
        <taxon>Pseudomonadati</taxon>
        <taxon>Pseudomonadota</taxon>
        <taxon>Alphaproteobacteria</taxon>
        <taxon>Rhodobacterales</taxon>
        <taxon>Roseobacteraceae</taxon>
        <taxon>Palleronia</taxon>
    </lineage>
</organism>
<keyword evidence="1" id="KW-0732">Signal</keyword>